<protein>
    <recommendedName>
        <fullName evidence="8">GATA-type domain-containing protein</fullName>
    </recommendedName>
</protein>
<dbReference type="Pfam" id="PF00320">
    <property type="entry name" value="GATA"/>
    <property type="match status" value="1"/>
</dbReference>
<dbReference type="EMBL" id="QEAQ01000107">
    <property type="protein sequence ID" value="TPX55489.1"/>
    <property type="molecule type" value="Genomic_DNA"/>
</dbReference>
<dbReference type="GO" id="GO:0000981">
    <property type="term" value="F:DNA-binding transcription factor activity, RNA polymerase II-specific"/>
    <property type="evidence" value="ECO:0007669"/>
    <property type="project" value="TreeGrafter"/>
</dbReference>
<keyword evidence="3 6" id="KW-0863">Zinc-finger</keyword>
<feature type="compositionally biased region" description="Low complexity" evidence="7">
    <location>
        <begin position="219"/>
        <end position="233"/>
    </location>
</feature>
<dbReference type="GO" id="GO:0000122">
    <property type="term" value="P:negative regulation of transcription by RNA polymerase II"/>
    <property type="evidence" value="ECO:0007669"/>
    <property type="project" value="TreeGrafter"/>
</dbReference>
<evidence type="ECO:0000256" key="2">
    <source>
        <dbReference type="ARBA" id="ARBA00022723"/>
    </source>
</evidence>
<evidence type="ECO:0000256" key="6">
    <source>
        <dbReference type="PROSITE-ProRule" id="PRU00094"/>
    </source>
</evidence>
<evidence type="ECO:0000313" key="10">
    <source>
        <dbReference type="Proteomes" id="UP000318582"/>
    </source>
</evidence>
<dbReference type="PANTHER" id="PTHR10071">
    <property type="entry name" value="TRANSCRIPTION FACTOR GATA FAMILY MEMBER"/>
    <property type="match status" value="1"/>
</dbReference>
<evidence type="ECO:0000256" key="4">
    <source>
        <dbReference type="ARBA" id="ARBA00022833"/>
    </source>
</evidence>
<dbReference type="InterPro" id="IPR039355">
    <property type="entry name" value="Transcription_factor_GATA"/>
</dbReference>
<dbReference type="Gene3D" id="3.30.50.10">
    <property type="entry name" value="Erythroid Transcription Factor GATA-1, subunit A"/>
    <property type="match status" value="1"/>
</dbReference>
<evidence type="ECO:0000259" key="8">
    <source>
        <dbReference type="PROSITE" id="PS50114"/>
    </source>
</evidence>
<comment type="caution">
    <text evidence="9">The sequence shown here is derived from an EMBL/GenBank/DDBJ whole genome shotgun (WGS) entry which is preliminary data.</text>
</comment>
<evidence type="ECO:0000256" key="3">
    <source>
        <dbReference type="ARBA" id="ARBA00022771"/>
    </source>
</evidence>
<dbReference type="Proteomes" id="UP000318582">
    <property type="component" value="Unassembled WGS sequence"/>
</dbReference>
<proteinExistence type="predicted"/>
<evidence type="ECO:0000256" key="7">
    <source>
        <dbReference type="SAM" id="MobiDB-lite"/>
    </source>
</evidence>
<dbReference type="InterPro" id="IPR013088">
    <property type="entry name" value="Znf_NHR/GATA"/>
</dbReference>
<dbReference type="GO" id="GO:0000978">
    <property type="term" value="F:RNA polymerase II cis-regulatory region sequence-specific DNA binding"/>
    <property type="evidence" value="ECO:0007669"/>
    <property type="project" value="TreeGrafter"/>
</dbReference>
<dbReference type="GO" id="GO:0005634">
    <property type="term" value="C:nucleus"/>
    <property type="evidence" value="ECO:0007669"/>
    <property type="project" value="UniProtKB-SubCell"/>
</dbReference>
<dbReference type="InterPro" id="IPR000679">
    <property type="entry name" value="Znf_GATA"/>
</dbReference>
<keyword evidence="4" id="KW-0862">Zinc</keyword>
<evidence type="ECO:0000256" key="5">
    <source>
        <dbReference type="ARBA" id="ARBA00023242"/>
    </source>
</evidence>
<evidence type="ECO:0000256" key="1">
    <source>
        <dbReference type="ARBA" id="ARBA00004123"/>
    </source>
</evidence>
<feature type="compositionally biased region" description="Low complexity" evidence="7">
    <location>
        <begin position="330"/>
        <end position="343"/>
    </location>
</feature>
<comment type="subcellular location">
    <subcellularLocation>
        <location evidence="1">Nucleus</location>
    </subcellularLocation>
</comment>
<dbReference type="SUPFAM" id="SSF57716">
    <property type="entry name" value="Glucocorticoid receptor-like (DNA-binding domain)"/>
    <property type="match status" value="1"/>
</dbReference>
<keyword evidence="5" id="KW-0539">Nucleus</keyword>
<feature type="region of interest" description="Disordered" evidence="7">
    <location>
        <begin position="130"/>
        <end position="164"/>
    </location>
</feature>
<feature type="compositionally biased region" description="Low complexity" evidence="7">
    <location>
        <begin position="426"/>
        <end position="439"/>
    </location>
</feature>
<feature type="compositionally biased region" description="Low complexity" evidence="7">
    <location>
        <begin position="150"/>
        <end position="164"/>
    </location>
</feature>
<name>A0A507DUR0_9FUNG</name>
<feature type="region of interest" description="Disordered" evidence="7">
    <location>
        <begin position="323"/>
        <end position="343"/>
    </location>
</feature>
<organism evidence="9 10">
    <name type="scientific">Powellomyces hirtus</name>
    <dbReference type="NCBI Taxonomy" id="109895"/>
    <lineage>
        <taxon>Eukaryota</taxon>
        <taxon>Fungi</taxon>
        <taxon>Fungi incertae sedis</taxon>
        <taxon>Chytridiomycota</taxon>
        <taxon>Chytridiomycota incertae sedis</taxon>
        <taxon>Chytridiomycetes</taxon>
        <taxon>Spizellomycetales</taxon>
        <taxon>Powellomycetaceae</taxon>
        <taxon>Powellomyces</taxon>
    </lineage>
</organism>
<dbReference type="CDD" id="cd00202">
    <property type="entry name" value="ZnF_GATA"/>
    <property type="match status" value="1"/>
</dbReference>
<dbReference type="PROSITE" id="PS00344">
    <property type="entry name" value="GATA_ZN_FINGER_1"/>
    <property type="match status" value="1"/>
</dbReference>
<keyword evidence="2" id="KW-0479">Metal-binding</keyword>
<keyword evidence="10" id="KW-1185">Reference proteome</keyword>
<evidence type="ECO:0000313" key="9">
    <source>
        <dbReference type="EMBL" id="TPX55489.1"/>
    </source>
</evidence>
<dbReference type="STRING" id="109895.A0A507DUR0"/>
<accession>A0A507DUR0</accession>
<feature type="region of interest" description="Disordered" evidence="7">
    <location>
        <begin position="219"/>
        <end position="272"/>
    </location>
</feature>
<dbReference type="PANTHER" id="PTHR10071:SF281">
    <property type="entry name" value="BOX A-BINDING FACTOR-RELATED"/>
    <property type="match status" value="1"/>
</dbReference>
<dbReference type="SMART" id="SM00401">
    <property type="entry name" value="ZnF_GATA"/>
    <property type="match status" value="1"/>
</dbReference>
<feature type="region of interest" description="Disordered" evidence="7">
    <location>
        <begin position="426"/>
        <end position="476"/>
    </location>
</feature>
<dbReference type="GO" id="GO:0008270">
    <property type="term" value="F:zinc ion binding"/>
    <property type="evidence" value="ECO:0007669"/>
    <property type="project" value="UniProtKB-KW"/>
</dbReference>
<dbReference type="GO" id="GO:0045944">
    <property type="term" value="P:positive regulation of transcription by RNA polymerase II"/>
    <property type="evidence" value="ECO:0007669"/>
    <property type="project" value="TreeGrafter"/>
</dbReference>
<dbReference type="PROSITE" id="PS50114">
    <property type="entry name" value="GATA_ZN_FINGER_2"/>
    <property type="match status" value="1"/>
</dbReference>
<feature type="domain" description="GATA-type" evidence="8">
    <location>
        <begin position="270"/>
        <end position="323"/>
    </location>
</feature>
<reference evidence="9 10" key="1">
    <citation type="journal article" date="2019" name="Sci. Rep.">
        <title>Comparative genomics of chytrid fungi reveal insights into the obligate biotrophic and pathogenic lifestyle of Synchytrium endobioticum.</title>
        <authorList>
            <person name="van de Vossenberg B.T.L.H."/>
            <person name="Warris S."/>
            <person name="Nguyen H.D.T."/>
            <person name="van Gent-Pelzer M.P.E."/>
            <person name="Joly D.L."/>
            <person name="van de Geest H.C."/>
            <person name="Bonants P.J.M."/>
            <person name="Smith D.S."/>
            <person name="Levesque C.A."/>
            <person name="van der Lee T.A.J."/>
        </authorList>
    </citation>
    <scope>NUCLEOTIDE SEQUENCE [LARGE SCALE GENOMIC DNA]</scope>
    <source>
        <strain evidence="9 10">CBS 809.83</strain>
    </source>
</reference>
<dbReference type="AlphaFoldDB" id="A0A507DUR0"/>
<sequence>MSAATAVAPTTTTTSASSSSADMLMDYYSYPPSAPPLHADAFASFAPMIGDKMQMPVVGADVNMFLTSVMPDTWPLDSRDYGSPLSAMTIASPSSDPLDVYLTSPLSDTLLFENGDADNDLDWFTHNIAPRDASEPSQDPSSHLAAFADSETPPAAGTPSAATASPAMVLPAPVSPTSFTPILSTSTTTTDPSTTIPELSYSSAAQTAAAIAIAIHHQQQQQQQQQQQANQNQLNGQFRTTSPTPSSTGRELAATPSPPPAQQPPKRHQRQNSNVCINCATTETPLWRRTPDSGKPICNACGLYFKTNHRMRPVKIIDRAKRRESVHPETANTTTNNSTSISSSPVAAAVPAVSAAALESMPTPKMEFMECRDWTQQQQELSSSATQSLNFFAQMQQAQQQAVVVPFTASPPSPVCLTPITTSTSLPAITTPTTTTTPPTTMPSRKRSRADAFASPPPSSSDEDEHYYNNGTLPDSKRQTLRTAFEQSVDQDNDAFRTRVKQLAAGDARILLQVLQERCDIVRECVQAAAAAADC</sequence>
<gene>
    <name evidence="9" type="ORF">PhCBS80983_g05267</name>
</gene>